<dbReference type="Proteomes" id="UP000517916">
    <property type="component" value="Unassembled WGS sequence"/>
</dbReference>
<dbReference type="EMBL" id="JACJID010000005">
    <property type="protein sequence ID" value="MBA8929620.1"/>
    <property type="molecule type" value="Genomic_DNA"/>
</dbReference>
<feature type="transmembrane region" description="Helical" evidence="1">
    <location>
        <begin position="106"/>
        <end position="124"/>
    </location>
</feature>
<comment type="caution">
    <text evidence="2">The sequence shown here is derived from an EMBL/GenBank/DDBJ whole genome shotgun (WGS) entry which is preliminary data.</text>
</comment>
<keyword evidence="1" id="KW-0812">Transmembrane</keyword>
<keyword evidence="1" id="KW-1133">Transmembrane helix</keyword>
<feature type="transmembrane region" description="Helical" evidence="1">
    <location>
        <begin position="162"/>
        <end position="181"/>
    </location>
</feature>
<dbReference type="RefSeq" id="WP_182839492.1">
    <property type="nucleotide sequence ID" value="NZ_BAAABQ010000089.1"/>
</dbReference>
<feature type="transmembrane region" description="Helical" evidence="1">
    <location>
        <begin position="136"/>
        <end position="155"/>
    </location>
</feature>
<protein>
    <recommendedName>
        <fullName evidence="4">DUF2029 domain-containing protein</fullName>
    </recommendedName>
</protein>
<evidence type="ECO:0000256" key="1">
    <source>
        <dbReference type="SAM" id="Phobius"/>
    </source>
</evidence>
<name>A0ABR6BRS3_9PSEU</name>
<evidence type="ECO:0008006" key="4">
    <source>
        <dbReference type="Google" id="ProtNLM"/>
    </source>
</evidence>
<feature type="transmembrane region" description="Helical" evidence="1">
    <location>
        <begin position="290"/>
        <end position="310"/>
    </location>
</feature>
<accession>A0ABR6BRS3</accession>
<feature type="transmembrane region" description="Helical" evidence="1">
    <location>
        <begin position="265"/>
        <end position="284"/>
    </location>
</feature>
<sequence>MSTKNGSWSVARVRELWGLYWTRGTAGRETPAELFSIMYAWWFVALVLKLLGGSWDISWHFETLRDDLAPPHDLNTVGTGIAVALVLFHTYTGYGADRRTLRWMQWGTGIFLVAIPIDVVNHNVNGLDITTWSPSHSLLFIGTAAMLIGVAMGWYRGAGRGRWFTAGWLVLLTLVFEDFWFPNEQQEYGILELASWDRDPGHPYADRELLEFAANQIGRPVGREALAGFSLPMPDWVYPVWGIGACVVILAIGRQLIGRRWTATAMAGLYVGFRALLWLVLSATHFPPSAVPFFLIAAGLAVDAVFLLPISQWLRPVVGAVLVTVASYALLAVQSVLLSAPPRADWSAPVAAGSLLVLWLAATWFLHRYPLRTPQGDSERLSTADHSG</sequence>
<proteinExistence type="predicted"/>
<evidence type="ECO:0000313" key="2">
    <source>
        <dbReference type="EMBL" id="MBA8929620.1"/>
    </source>
</evidence>
<reference evidence="2 3" key="1">
    <citation type="submission" date="2020-08" db="EMBL/GenBank/DDBJ databases">
        <title>Genomic Encyclopedia of Archaeal and Bacterial Type Strains, Phase II (KMG-II): from individual species to whole genera.</title>
        <authorList>
            <person name="Goeker M."/>
        </authorList>
    </citation>
    <scope>NUCLEOTIDE SEQUENCE [LARGE SCALE GENOMIC DNA]</scope>
    <source>
        <strain evidence="2 3">DSM 43850</strain>
    </source>
</reference>
<organism evidence="2 3">
    <name type="scientific">Kutzneria viridogrisea</name>
    <dbReference type="NCBI Taxonomy" id="47990"/>
    <lineage>
        <taxon>Bacteria</taxon>
        <taxon>Bacillati</taxon>
        <taxon>Actinomycetota</taxon>
        <taxon>Actinomycetes</taxon>
        <taxon>Pseudonocardiales</taxon>
        <taxon>Pseudonocardiaceae</taxon>
        <taxon>Kutzneria</taxon>
    </lineage>
</organism>
<keyword evidence="3" id="KW-1185">Reference proteome</keyword>
<gene>
    <name evidence="2" type="ORF">BC739_006838</name>
</gene>
<feature type="transmembrane region" description="Helical" evidence="1">
    <location>
        <begin position="236"/>
        <end position="253"/>
    </location>
</feature>
<feature type="transmembrane region" description="Helical" evidence="1">
    <location>
        <begin position="75"/>
        <end position="94"/>
    </location>
</feature>
<feature type="transmembrane region" description="Helical" evidence="1">
    <location>
        <begin position="346"/>
        <end position="366"/>
    </location>
</feature>
<keyword evidence="1" id="KW-0472">Membrane</keyword>
<feature type="transmembrane region" description="Helical" evidence="1">
    <location>
        <begin position="317"/>
        <end position="340"/>
    </location>
</feature>
<feature type="transmembrane region" description="Helical" evidence="1">
    <location>
        <begin position="34"/>
        <end position="55"/>
    </location>
</feature>
<evidence type="ECO:0000313" key="3">
    <source>
        <dbReference type="Proteomes" id="UP000517916"/>
    </source>
</evidence>